<keyword evidence="2 3" id="KW-0067">ATP-binding</keyword>
<dbReference type="Pfam" id="PF01580">
    <property type="entry name" value="FtsK_SpoIIIE"/>
    <property type="match status" value="1"/>
</dbReference>
<dbReference type="AlphaFoldDB" id="A0A938WW75"/>
<proteinExistence type="predicted"/>
<dbReference type="SUPFAM" id="SSF52540">
    <property type="entry name" value="P-loop containing nucleoside triphosphate hydrolases"/>
    <property type="match status" value="2"/>
</dbReference>
<evidence type="ECO:0000256" key="4">
    <source>
        <dbReference type="SAM" id="MobiDB-lite"/>
    </source>
</evidence>
<reference evidence="7" key="1">
    <citation type="submission" date="2020-08" db="EMBL/GenBank/DDBJ databases">
        <authorList>
            <person name="Cejkova D."/>
            <person name="Kubasova T."/>
            <person name="Jahodarova E."/>
            <person name="Rychlik I."/>
        </authorList>
    </citation>
    <scope>NUCLEOTIDE SEQUENCE</scope>
    <source>
        <strain evidence="7">An836</strain>
    </source>
</reference>
<feature type="domain" description="FtsK" evidence="6">
    <location>
        <begin position="176"/>
        <end position="360"/>
    </location>
</feature>
<keyword evidence="7" id="KW-0131">Cell cycle</keyword>
<keyword evidence="5" id="KW-1133">Transmembrane helix</keyword>
<evidence type="ECO:0000256" key="3">
    <source>
        <dbReference type="PROSITE-ProRule" id="PRU00289"/>
    </source>
</evidence>
<dbReference type="RefSeq" id="WP_204467470.1">
    <property type="nucleotide sequence ID" value="NZ_JACLYU010000002.1"/>
</dbReference>
<evidence type="ECO:0000313" key="8">
    <source>
        <dbReference type="Proteomes" id="UP000718821"/>
    </source>
</evidence>
<dbReference type="GO" id="GO:0051301">
    <property type="term" value="P:cell division"/>
    <property type="evidence" value="ECO:0007669"/>
    <property type="project" value="UniProtKB-KW"/>
</dbReference>
<evidence type="ECO:0000256" key="5">
    <source>
        <dbReference type="SAM" id="Phobius"/>
    </source>
</evidence>
<dbReference type="InterPro" id="IPR050206">
    <property type="entry name" value="FtsK/SpoIIIE/SftA"/>
</dbReference>
<name>A0A938WW75_9BIFI</name>
<dbReference type="PANTHER" id="PTHR22683">
    <property type="entry name" value="SPORULATION PROTEIN RELATED"/>
    <property type="match status" value="1"/>
</dbReference>
<evidence type="ECO:0000313" key="7">
    <source>
        <dbReference type="EMBL" id="MBM6699046.1"/>
    </source>
</evidence>
<dbReference type="EMBL" id="JACLYU010000002">
    <property type="protein sequence ID" value="MBM6699046.1"/>
    <property type="molecule type" value="Genomic_DNA"/>
</dbReference>
<keyword evidence="5" id="KW-0472">Membrane</keyword>
<dbReference type="InterPro" id="IPR027417">
    <property type="entry name" value="P-loop_NTPase"/>
</dbReference>
<feature type="transmembrane region" description="Helical" evidence="5">
    <location>
        <begin position="54"/>
        <end position="76"/>
    </location>
</feature>
<feature type="region of interest" description="Disordered" evidence="4">
    <location>
        <begin position="1"/>
        <end position="26"/>
    </location>
</feature>
<feature type="compositionally biased region" description="Basic residues" evidence="4">
    <location>
        <begin position="1"/>
        <end position="18"/>
    </location>
</feature>
<sequence>MADATHRRHRPHRPHRPRGGTPRDPASTLMAWAMAAPVAAQGVMLAAMLAQRRWLFALMVGAGMLGCLAVPLASWLRRRQERSGGHGGRGHAVRSSGSDDDPPVAAGRDYGTGRQAMTMRRWEALPSAPLERLLTMEGRDAAEDMRDTPAVPADWRLVARLWLGPPSLRVPLGVGPEGVAMVDLAAQGPHALVAGTTGSGKSVLLQAWCLAMAARNPPEALNFVFLDFKGGAAFRPLERLPHTVGSVCDLDLKAATRALLALERELMRRERLVADAGVQRLDELADPPPRLVAVVDEFHALRGQLPDYVDRLTRIASLGRSLGMHVVACTQNPLGQVGPDMKANMSLNLCLRVRDTMQSAELLGDGAAASISPAAPGGLWCADGEGTRPWRGAHIRDLDGLVRAIALAARFHGCARRPLLFSAPLPADAGPAPAAGTGGVADVAGPPADIVFALGDDGIVTAPLRLPLDQGDVALVGPAGHGRTSLLRLVERETARLAGHEVHVVDRLAGRVRKVPVVPRGAAMADGPPAPPRVVWLADDADALLDPFDASALALRFREALADPAVTVVFAVASLRRLRVPEQCPVRIVFPCGDRTADQMAGVPAALWRTLDREDFETPGRVVLLRGAGATLAQCHHGAP</sequence>
<evidence type="ECO:0000256" key="1">
    <source>
        <dbReference type="ARBA" id="ARBA00022741"/>
    </source>
</evidence>
<keyword evidence="1 3" id="KW-0547">Nucleotide-binding</keyword>
<reference evidence="7" key="2">
    <citation type="journal article" date="2021" name="Sci. Rep.">
        <title>The distribution of antibiotic resistance genes in chicken gut microbiota commensals.</title>
        <authorList>
            <person name="Juricova H."/>
            <person name="Matiasovicova J."/>
            <person name="Kubasova T."/>
            <person name="Cejkova D."/>
            <person name="Rychlik I."/>
        </authorList>
    </citation>
    <scope>NUCLEOTIDE SEQUENCE</scope>
    <source>
        <strain evidence="7">An836</strain>
    </source>
</reference>
<gene>
    <name evidence="7" type="ORF">H7U32_01620</name>
</gene>
<keyword evidence="7" id="KW-0132">Cell division</keyword>
<dbReference type="GO" id="GO:0003677">
    <property type="term" value="F:DNA binding"/>
    <property type="evidence" value="ECO:0007669"/>
    <property type="project" value="InterPro"/>
</dbReference>
<organism evidence="7 8">
    <name type="scientific">Bifidobacterium pullorum subsp. saeculare</name>
    <dbReference type="NCBI Taxonomy" id="78257"/>
    <lineage>
        <taxon>Bacteria</taxon>
        <taxon>Bacillati</taxon>
        <taxon>Actinomycetota</taxon>
        <taxon>Actinomycetes</taxon>
        <taxon>Bifidobacteriales</taxon>
        <taxon>Bifidobacteriaceae</taxon>
        <taxon>Bifidobacterium</taxon>
    </lineage>
</organism>
<comment type="caution">
    <text evidence="7">The sequence shown here is derived from an EMBL/GenBank/DDBJ whole genome shotgun (WGS) entry which is preliminary data.</text>
</comment>
<accession>A0A938WW75</accession>
<keyword evidence="8" id="KW-1185">Reference proteome</keyword>
<protein>
    <submittedName>
        <fullName evidence="7">Cell division protein FtsK</fullName>
    </submittedName>
</protein>
<dbReference type="CDD" id="cd01127">
    <property type="entry name" value="TrwB_TraG_TraD_VirD4"/>
    <property type="match status" value="1"/>
</dbReference>
<dbReference type="Gene3D" id="3.40.50.300">
    <property type="entry name" value="P-loop containing nucleotide triphosphate hydrolases"/>
    <property type="match status" value="1"/>
</dbReference>
<dbReference type="GO" id="GO:0005524">
    <property type="term" value="F:ATP binding"/>
    <property type="evidence" value="ECO:0007669"/>
    <property type="project" value="UniProtKB-UniRule"/>
</dbReference>
<evidence type="ECO:0000259" key="6">
    <source>
        <dbReference type="PROSITE" id="PS50901"/>
    </source>
</evidence>
<dbReference type="PANTHER" id="PTHR22683:SF1">
    <property type="entry name" value="TYPE VII SECRETION SYSTEM PROTEIN ESSC"/>
    <property type="match status" value="1"/>
</dbReference>
<feature type="binding site" evidence="3">
    <location>
        <begin position="195"/>
        <end position="202"/>
    </location>
    <ligand>
        <name>ATP</name>
        <dbReference type="ChEBI" id="CHEBI:30616"/>
    </ligand>
</feature>
<dbReference type="Proteomes" id="UP000718821">
    <property type="component" value="Unassembled WGS sequence"/>
</dbReference>
<keyword evidence="5" id="KW-0812">Transmembrane</keyword>
<feature type="region of interest" description="Disordered" evidence="4">
    <location>
        <begin position="81"/>
        <end position="112"/>
    </location>
</feature>
<dbReference type="InterPro" id="IPR002543">
    <property type="entry name" value="FtsK_dom"/>
</dbReference>
<evidence type="ECO:0000256" key="2">
    <source>
        <dbReference type="ARBA" id="ARBA00022840"/>
    </source>
</evidence>
<dbReference type="PROSITE" id="PS50901">
    <property type="entry name" value="FTSK"/>
    <property type="match status" value="1"/>
</dbReference>